<evidence type="ECO:0000313" key="3">
    <source>
        <dbReference type="Proteomes" id="UP000265520"/>
    </source>
</evidence>
<feature type="region of interest" description="Disordered" evidence="1">
    <location>
        <begin position="1"/>
        <end position="42"/>
    </location>
</feature>
<feature type="non-terminal residue" evidence="2">
    <location>
        <position position="1"/>
    </location>
</feature>
<name>A0A392T3A4_9FABA</name>
<feature type="compositionally biased region" description="Basic and acidic residues" evidence="1">
    <location>
        <begin position="24"/>
        <end position="37"/>
    </location>
</feature>
<dbReference type="EMBL" id="LXQA010482546">
    <property type="protein sequence ID" value="MCI54640.1"/>
    <property type="molecule type" value="Genomic_DNA"/>
</dbReference>
<reference evidence="2 3" key="1">
    <citation type="journal article" date="2018" name="Front. Plant Sci.">
        <title>Red Clover (Trifolium pratense) and Zigzag Clover (T. medium) - A Picture of Genomic Similarities and Differences.</title>
        <authorList>
            <person name="Dluhosova J."/>
            <person name="Istvanek J."/>
            <person name="Nedelnik J."/>
            <person name="Repkova J."/>
        </authorList>
    </citation>
    <scope>NUCLEOTIDE SEQUENCE [LARGE SCALE GENOMIC DNA]</scope>
    <source>
        <strain evidence="3">cv. 10/8</strain>
        <tissue evidence="2">Leaf</tissue>
    </source>
</reference>
<organism evidence="2 3">
    <name type="scientific">Trifolium medium</name>
    <dbReference type="NCBI Taxonomy" id="97028"/>
    <lineage>
        <taxon>Eukaryota</taxon>
        <taxon>Viridiplantae</taxon>
        <taxon>Streptophyta</taxon>
        <taxon>Embryophyta</taxon>
        <taxon>Tracheophyta</taxon>
        <taxon>Spermatophyta</taxon>
        <taxon>Magnoliopsida</taxon>
        <taxon>eudicotyledons</taxon>
        <taxon>Gunneridae</taxon>
        <taxon>Pentapetalae</taxon>
        <taxon>rosids</taxon>
        <taxon>fabids</taxon>
        <taxon>Fabales</taxon>
        <taxon>Fabaceae</taxon>
        <taxon>Papilionoideae</taxon>
        <taxon>50 kb inversion clade</taxon>
        <taxon>NPAAA clade</taxon>
        <taxon>Hologalegina</taxon>
        <taxon>IRL clade</taxon>
        <taxon>Trifolieae</taxon>
        <taxon>Trifolium</taxon>
    </lineage>
</organism>
<feature type="non-terminal residue" evidence="2">
    <location>
        <position position="95"/>
    </location>
</feature>
<accession>A0A392T3A4</accession>
<keyword evidence="3" id="KW-1185">Reference proteome</keyword>
<protein>
    <submittedName>
        <fullName evidence="2">Uncharacterized protein</fullName>
    </submittedName>
</protein>
<evidence type="ECO:0000256" key="1">
    <source>
        <dbReference type="SAM" id="MobiDB-lite"/>
    </source>
</evidence>
<dbReference type="Proteomes" id="UP000265520">
    <property type="component" value="Unassembled WGS sequence"/>
</dbReference>
<proteinExistence type="predicted"/>
<evidence type="ECO:0000313" key="2">
    <source>
        <dbReference type="EMBL" id="MCI54640.1"/>
    </source>
</evidence>
<sequence>AHPGPSARRRYQAEVASQALKGEVPSRYRGKEDREVSPCHSRLGNEEESCCAEEASGYGFLGFHAACGSTTRRASPSASVLGGTDAAARAAQSIS</sequence>
<comment type="caution">
    <text evidence="2">The sequence shown here is derived from an EMBL/GenBank/DDBJ whole genome shotgun (WGS) entry which is preliminary data.</text>
</comment>
<dbReference type="AlphaFoldDB" id="A0A392T3A4"/>